<accession>A0ABW2GZF2</accession>
<sequence>MPDTEWEIYLVDEVRDWIAALDDATLARVVQAIDALAESGPGLGRPLVDTIHGSTLANLKELRPGTVRILFAFDPWRSSILLVAGDKSGQWNAWYREAIPLAEHRYEIYLKERTEQERGQR</sequence>
<protein>
    <submittedName>
        <fullName evidence="1">Type II toxin-antitoxin system RelE/ParE family toxin</fullName>
    </submittedName>
</protein>
<dbReference type="EMBL" id="JBHTAC010000016">
    <property type="protein sequence ID" value="MFC7244300.1"/>
    <property type="molecule type" value="Genomic_DNA"/>
</dbReference>
<comment type="caution">
    <text evidence="1">The sequence shown here is derived from an EMBL/GenBank/DDBJ whole genome shotgun (WGS) entry which is preliminary data.</text>
</comment>
<keyword evidence="2" id="KW-1185">Reference proteome</keyword>
<reference evidence="2" key="1">
    <citation type="journal article" date="2019" name="Int. J. Syst. Evol. Microbiol.">
        <title>The Global Catalogue of Microorganisms (GCM) 10K type strain sequencing project: providing services to taxonomists for standard genome sequencing and annotation.</title>
        <authorList>
            <consortium name="The Broad Institute Genomics Platform"/>
            <consortium name="The Broad Institute Genome Sequencing Center for Infectious Disease"/>
            <person name="Wu L."/>
            <person name="Ma J."/>
        </authorList>
    </citation>
    <scope>NUCLEOTIDE SEQUENCE [LARGE SCALE GENOMIC DNA]</scope>
    <source>
        <strain evidence="2">CGMCC 1.9106</strain>
    </source>
</reference>
<dbReference type="Proteomes" id="UP001596392">
    <property type="component" value="Unassembled WGS sequence"/>
</dbReference>
<organism evidence="1 2">
    <name type="scientific">Catellatospora aurea</name>
    <dbReference type="NCBI Taxonomy" id="1337874"/>
    <lineage>
        <taxon>Bacteria</taxon>
        <taxon>Bacillati</taxon>
        <taxon>Actinomycetota</taxon>
        <taxon>Actinomycetes</taxon>
        <taxon>Micromonosporales</taxon>
        <taxon>Micromonosporaceae</taxon>
        <taxon>Catellatospora</taxon>
    </lineage>
</organism>
<dbReference type="Pfam" id="PF05973">
    <property type="entry name" value="Gp49"/>
    <property type="match status" value="1"/>
</dbReference>
<gene>
    <name evidence="1" type="ORF">ACFQO7_17640</name>
</gene>
<evidence type="ECO:0000313" key="2">
    <source>
        <dbReference type="Proteomes" id="UP001596392"/>
    </source>
</evidence>
<dbReference type="InterPro" id="IPR009241">
    <property type="entry name" value="HigB-like"/>
</dbReference>
<evidence type="ECO:0000313" key="1">
    <source>
        <dbReference type="EMBL" id="MFC7244300.1"/>
    </source>
</evidence>
<proteinExistence type="predicted"/>
<name>A0ABW2GZF2_9ACTN</name>
<dbReference type="RefSeq" id="WP_360535277.1">
    <property type="nucleotide sequence ID" value="NZ_JBHTAC010000016.1"/>
</dbReference>